<dbReference type="AlphaFoldDB" id="A0A0E3Z357"/>
<evidence type="ECO:0000256" key="1">
    <source>
        <dbReference type="SAM" id="Phobius"/>
    </source>
</evidence>
<dbReference type="KEGG" id="psuw:WQ53_05745"/>
<dbReference type="InterPro" id="IPR007418">
    <property type="entry name" value="DUF474"/>
</dbReference>
<organism evidence="2 3">
    <name type="scientific">Pseudoxanthomonas suwonensis</name>
    <dbReference type="NCBI Taxonomy" id="314722"/>
    <lineage>
        <taxon>Bacteria</taxon>
        <taxon>Pseudomonadati</taxon>
        <taxon>Pseudomonadota</taxon>
        <taxon>Gammaproteobacteria</taxon>
        <taxon>Lysobacterales</taxon>
        <taxon>Lysobacteraceae</taxon>
        <taxon>Pseudoxanthomonas</taxon>
    </lineage>
</organism>
<feature type="transmembrane region" description="Helical" evidence="1">
    <location>
        <begin position="126"/>
        <end position="142"/>
    </location>
</feature>
<accession>A0A0E3Z357</accession>
<evidence type="ECO:0000313" key="3">
    <source>
        <dbReference type="Proteomes" id="UP000033067"/>
    </source>
</evidence>
<name>A0A0E3Z357_9GAMM</name>
<gene>
    <name evidence="2" type="ORF">WQ53_05745</name>
</gene>
<sequence>MAYLLLLLVHLLAAMAFAGTVLFEVLFLPGVRRRLPAAAGLRLEAAFAERARRIMPWVLLALYAAGLGLAWHHRGALARPLDSAFALLLVVKIALAASVFGHFLWAMVQQRRGRLDGPRSRRLHRSVLLHVLAIVVLAKAMFHL</sequence>
<reference evidence="2 3" key="1">
    <citation type="journal article" date="2015" name="Genome Announc.">
        <title>Complete Genome Sequence of Pseudoxanthomonas suwonensis Strain J1, a Cellulose-Degrading Bacterium Isolated from Leaf- and Wood-Enriched Soil.</title>
        <authorList>
            <person name="Hou L."/>
            <person name="Jiang J."/>
            <person name="Xu Z."/>
            <person name="Zhou Y."/>
            <person name="Leung F.C."/>
        </authorList>
    </citation>
    <scope>NUCLEOTIDE SEQUENCE [LARGE SCALE GENOMIC DNA]</scope>
    <source>
        <strain evidence="2 3">J1</strain>
    </source>
</reference>
<protein>
    <submittedName>
        <fullName evidence="2">Membrane protein</fullName>
    </submittedName>
</protein>
<dbReference type="PIRSF" id="PIRSF015875">
    <property type="entry name" value="UCP015875"/>
    <property type="match status" value="1"/>
</dbReference>
<keyword evidence="3" id="KW-1185">Reference proteome</keyword>
<dbReference type="EMBL" id="CP011144">
    <property type="protein sequence ID" value="AKC88207.1"/>
    <property type="molecule type" value="Genomic_DNA"/>
</dbReference>
<keyword evidence="1" id="KW-0812">Transmembrane</keyword>
<dbReference type="Proteomes" id="UP000033067">
    <property type="component" value="Chromosome"/>
</dbReference>
<evidence type="ECO:0000313" key="2">
    <source>
        <dbReference type="EMBL" id="AKC88207.1"/>
    </source>
</evidence>
<feature type="transmembrane region" description="Helical" evidence="1">
    <location>
        <begin position="54"/>
        <end position="72"/>
    </location>
</feature>
<feature type="transmembrane region" description="Helical" evidence="1">
    <location>
        <begin position="6"/>
        <end position="28"/>
    </location>
</feature>
<keyword evidence="1" id="KW-0472">Membrane</keyword>
<dbReference type="PATRIC" id="fig|314722.6.peg.1215"/>
<proteinExistence type="predicted"/>
<keyword evidence="1" id="KW-1133">Transmembrane helix</keyword>
<feature type="transmembrane region" description="Helical" evidence="1">
    <location>
        <begin position="84"/>
        <end position="105"/>
    </location>
</feature>